<proteinExistence type="inferred from homology"/>
<feature type="transmembrane region" description="Helical" evidence="7">
    <location>
        <begin position="75"/>
        <end position="94"/>
    </location>
</feature>
<dbReference type="InterPro" id="IPR012413">
    <property type="entry name" value="BA14K"/>
</dbReference>
<evidence type="ECO:0000313" key="9">
    <source>
        <dbReference type="EMBL" id="NEI74299.1"/>
    </source>
</evidence>
<sequence length="136" mass="14930">MKIISKILSVAVLGATLGLTSISAAGAVPMSGIVLPNAHDVEQVQWRHHHGGDGWYRGHRGYRDYRPGYRRHGDYWYPLAAFGAGALIGGALAAPTRPSYGSRHEEWCASRYRTYDPGTDTYVPRAGVRARCVSPY</sequence>
<keyword evidence="7" id="KW-0812">Transmembrane</keyword>
<evidence type="ECO:0000256" key="3">
    <source>
        <dbReference type="ARBA" id="ARBA00020552"/>
    </source>
</evidence>
<name>A0A6L9UG04_9HYPH</name>
<organism evidence="9 10">
    <name type="scientific">Rhizobium lusitanum</name>
    <dbReference type="NCBI Taxonomy" id="293958"/>
    <lineage>
        <taxon>Bacteria</taxon>
        <taxon>Pseudomonadati</taxon>
        <taxon>Pseudomonadota</taxon>
        <taxon>Alphaproteobacteria</taxon>
        <taxon>Hyphomicrobiales</taxon>
        <taxon>Rhizobiaceae</taxon>
        <taxon>Rhizobium/Agrobacterium group</taxon>
        <taxon>Rhizobium</taxon>
    </lineage>
</organism>
<comment type="subcellular location">
    <subcellularLocation>
        <location evidence="1">Membrane</location>
        <topology evidence="1">Single-pass membrane protein</topology>
    </subcellularLocation>
</comment>
<keyword evidence="7" id="KW-0472">Membrane</keyword>
<comment type="function">
    <text evidence="6">Has immunoglobulin-binding and hemagglutination properties, and can bind to mannose. Essential for virulence. May be involved in LPS biosynthesis or polysaccharide transport.</text>
</comment>
<keyword evidence="5" id="KW-0430">Lectin</keyword>
<evidence type="ECO:0000256" key="5">
    <source>
        <dbReference type="ARBA" id="ARBA00022734"/>
    </source>
</evidence>
<evidence type="ECO:0000256" key="6">
    <source>
        <dbReference type="ARBA" id="ARBA00025321"/>
    </source>
</evidence>
<comment type="similarity">
    <text evidence="2">Belongs to the BA14k family.</text>
</comment>
<dbReference type="RefSeq" id="WP_163993413.1">
    <property type="nucleotide sequence ID" value="NZ_WUEY01000028.1"/>
</dbReference>
<feature type="chain" id="PRO_5027104757" description="Lectin-like protein BA14k" evidence="8">
    <location>
        <begin position="27"/>
        <end position="136"/>
    </location>
</feature>
<protein>
    <recommendedName>
        <fullName evidence="3">Lectin-like protein BA14k</fullName>
    </recommendedName>
</protein>
<reference evidence="9 10" key="1">
    <citation type="submission" date="2019-12" db="EMBL/GenBank/DDBJ databases">
        <title>Rhizobium genotypes associated with high levels of biological nitrogen fixation by grain legumes in a temperate-maritime cropping system.</title>
        <authorList>
            <person name="Maluk M."/>
            <person name="Francesc Ferrando Molina F."/>
            <person name="Lopez Del Egido L."/>
            <person name="Lafos M."/>
            <person name="Langarica-Fuentes A."/>
            <person name="Gebre Yohannes G."/>
            <person name="Young M.W."/>
            <person name="Martin P."/>
            <person name="Gantlett R."/>
            <person name="Kenicer G."/>
            <person name="Hawes C."/>
            <person name="Begg G.S."/>
            <person name="Quilliam R.S."/>
            <person name="Squire G.R."/>
            <person name="Poole P.S."/>
            <person name="Young P.W."/>
            <person name="Iannetta P.M."/>
            <person name="James E.K."/>
        </authorList>
    </citation>
    <scope>NUCLEOTIDE SEQUENCE [LARGE SCALE GENOMIC DNA]</scope>
    <source>
        <strain evidence="9 10">JHI1118</strain>
    </source>
</reference>
<keyword evidence="7" id="KW-1133">Transmembrane helix</keyword>
<dbReference type="Proteomes" id="UP000483035">
    <property type="component" value="Unassembled WGS sequence"/>
</dbReference>
<evidence type="ECO:0000256" key="4">
    <source>
        <dbReference type="ARBA" id="ARBA00022475"/>
    </source>
</evidence>
<evidence type="ECO:0000313" key="10">
    <source>
        <dbReference type="Proteomes" id="UP000483035"/>
    </source>
</evidence>
<keyword evidence="8" id="KW-0732">Signal</keyword>
<dbReference type="Pfam" id="PF07886">
    <property type="entry name" value="BA14K"/>
    <property type="match status" value="1"/>
</dbReference>
<dbReference type="AlphaFoldDB" id="A0A6L9UG04"/>
<dbReference type="EMBL" id="WUEY01000028">
    <property type="protein sequence ID" value="NEI74299.1"/>
    <property type="molecule type" value="Genomic_DNA"/>
</dbReference>
<evidence type="ECO:0000256" key="2">
    <source>
        <dbReference type="ARBA" id="ARBA00010270"/>
    </source>
</evidence>
<dbReference type="GO" id="GO:0030246">
    <property type="term" value="F:carbohydrate binding"/>
    <property type="evidence" value="ECO:0007669"/>
    <property type="project" value="UniProtKB-KW"/>
</dbReference>
<evidence type="ECO:0000256" key="7">
    <source>
        <dbReference type="SAM" id="Phobius"/>
    </source>
</evidence>
<keyword evidence="4" id="KW-1003">Cell membrane</keyword>
<evidence type="ECO:0000256" key="1">
    <source>
        <dbReference type="ARBA" id="ARBA00004167"/>
    </source>
</evidence>
<comment type="caution">
    <text evidence="9">The sequence shown here is derived from an EMBL/GenBank/DDBJ whole genome shotgun (WGS) entry which is preliminary data.</text>
</comment>
<feature type="signal peptide" evidence="8">
    <location>
        <begin position="1"/>
        <end position="26"/>
    </location>
</feature>
<dbReference type="GO" id="GO:0016020">
    <property type="term" value="C:membrane"/>
    <property type="evidence" value="ECO:0007669"/>
    <property type="project" value="UniProtKB-SubCell"/>
</dbReference>
<gene>
    <name evidence="9" type="ORF">GR212_32585</name>
</gene>
<accession>A0A6L9UG04</accession>
<evidence type="ECO:0000256" key="8">
    <source>
        <dbReference type="SAM" id="SignalP"/>
    </source>
</evidence>